<organism evidence="3 4">
    <name type="scientific">Phormidium pseudopriestleyi FRX01</name>
    <dbReference type="NCBI Taxonomy" id="1759528"/>
    <lineage>
        <taxon>Bacteria</taxon>
        <taxon>Bacillati</taxon>
        <taxon>Cyanobacteriota</taxon>
        <taxon>Cyanophyceae</taxon>
        <taxon>Oscillatoriophycideae</taxon>
        <taxon>Oscillatoriales</taxon>
        <taxon>Oscillatoriaceae</taxon>
        <taxon>Phormidium</taxon>
    </lineage>
</organism>
<evidence type="ECO:0000313" key="3">
    <source>
        <dbReference type="EMBL" id="MBO0349760.1"/>
    </source>
</evidence>
<dbReference type="SUPFAM" id="SSF55797">
    <property type="entry name" value="PR-1-like"/>
    <property type="match status" value="1"/>
</dbReference>
<dbReference type="InterPro" id="IPR035940">
    <property type="entry name" value="CAP_sf"/>
</dbReference>
<proteinExistence type="predicted"/>
<accession>A0ABS3FRN3</accession>
<dbReference type="Gene3D" id="3.40.33.10">
    <property type="entry name" value="CAP"/>
    <property type="match status" value="1"/>
</dbReference>
<dbReference type="PANTHER" id="PTHR31157">
    <property type="entry name" value="SCP DOMAIN-CONTAINING PROTEIN"/>
    <property type="match status" value="1"/>
</dbReference>
<gene>
    <name evidence="3" type="ORF">J0895_11695</name>
</gene>
<protein>
    <submittedName>
        <fullName evidence="3">CAP domain-containing protein</fullName>
    </submittedName>
</protein>
<evidence type="ECO:0000259" key="2">
    <source>
        <dbReference type="Pfam" id="PF00188"/>
    </source>
</evidence>
<dbReference type="PROSITE" id="PS51257">
    <property type="entry name" value="PROKAR_LIPOPROTEIN"/>
    <property type="match status" value="1"/>
</dbReference>
<keyword evidence="1" id="KW-0732">Signal</keyword>
<comment type="caution">
    <text evidence="3">The sequence shown here is derived from an EMBL/GenBank/DDBJ whole genome shotgun (WGS) entry which is preliminary data.</text>
</comment>
<dbReference type="CDD" id="cd05379">
    <property type="entry name" value="CAP_bacterial"/>
    <property type="match status" value="1"/>
</dbReference>
<sequence>MKLGFLLAKLAVLTIAMTVSGCQFSANLEAGLEDAGIALSPPPTTPVPATSDSEFSEMEQQVHELVNQYRQAQNQPPLTVDARISDQARKHSEAMARGEMSFSHDGFDDRIKAIGQSLAYRSAGENLAYNMGYRDPVVSAVEGWIGSPGHQKNMVGAYDLTGIGIAKNAKGEYYYSQIFIKGR</sequence>
<dbReference type="PANTHER" id="PTHR31157:SF1">
    <property type="entry name" value="SCP DOMAIN-CONTAINING PROTEIN"/>
    <property type="match status" value="1"/>
</dbReference>
<keyword evidence="4" id="KW-1185">Reference proteome</keyword>
<evidence type="ECO:0000313" key="4">
    <source>
        <dbReference type="Proteomes" id="UP000664844"/>
    </source>
</evidence>
<name>A0ABS3FRN3_9CYAN</name>
<feature type="signal peptide" evidence="1">
    <location>
        <begin position="1"/>
        <end position="25"/>
    </location>
</feature>
<evidence type="ECO:0000256" key="1">
    <source>
        <dbReference type="SAM" id="SignalP"/>
    </source>
</evidence>
<dbReference type="Proteomes" id="UP000664844">
    <property type="component" value="Unassembled WGS sequence"/>
</dbReference>
<dbReference type="RefSeq" id="WP_207088267.1">
    <property type="nucleotide sequence ID" value="NZ_JAFLQW010000312.1"/>
</dbReference>
<reference evidence="3 4" key="1">
    <citation type="submission" date="2021-03" db="EMBL/GenBank/DDBJ databases">
        <title>Metabolic Capacity of the Antarctic Cyanobacterium Phormidium pseudopriestleyi that Sustains Oxygenic Photosynthesis in the Presence of Hydrogen Sulfide.</title>
        <authorList>
            <person name="Lumian J.E."/>
            <person name="Jungblut A.D."/>
            <person name="Dillon M.L."/>
            <person name="Hawes I."/>
            <person name="Doran P.T."/>
            <person name="Mackey T.J."/>
            <person name="Dick G.J."/>
            <person name="Grettenberger C.L."/>
            <person name="Sumner D.Y."/>
        </authorList>
    </citation>
    <scope>NUCLEOTIDE SEQUENCE [LARGE SCALE GENOMIC DNA]</scope>
    <source>
        <strain evidence="3 4">FRX01</strain>
    </source>
</reference>
<feature type="domain" description="SCP" evidence="2">
    <location>
        <begin position="64"/>
        <end position="179"/>
    </location>
</feature>
<feature type="chain" id="PRO_5046581286" evidence="1">
    <location>
        <begin position="26"/>
        <end position="183"/>
    </location>
</feature>
<dbReference type="Pfam" id="PF00188">
    <property type="entry name" value="CAP"/>
    <property type="match status" value="1"/>
</dbReference>
<dbReference type="EMBL" id="JAFLQW010000312">
    <property type="protein sequence ID" value="MBO0349760.1"/>
    <property type="molecule type" value="Genomic_DNA"/>
</dbReference>
<dbReference type="InterPro" id="IPR014044">
    <property type="entry name" value="CAP_dom"/>
</dbReference>